<dbReference type="PANTHER" id="PTHR43245">
    <property type="entry name" value="BIFUNCTIONAL POLYMYXIN RESISTANCE PROTEIN ARNA"/>
    <property type="match status" value="1"/>
</dbReference>
<dbReference type="EMBL" id="AP027272">
    <property type="protein sequence ID" value="BDX07375.1"/>
    <property type="molecule type" value="Genomic_DNA"/>
</dbReference>
<dbReference type="Proteomes" id="UP001333710">
    <property type="component" value="Chromosome"/>
</dbReference>
<keyword evidence="3" id="KW-1185">Reference proteome</keyword>
<evidence type="ECO:0000313" key="2">
    <source>
        <dbReference type="EMBL" id="BDX07375.1"/>
    </source>
</evidence>
<dbReference type="RefSeq" id="WP_338293365.1">
    <property type="nucleotide sequence ID" value="NZ_AP027272.1"/>
</dbReference>
<dbReference type="PANTHER" id="PTHR43245:SF13">
    <property type="entry name" value="UDP-D-APIOSE_UDP-D-XYLOSE SYNTHASE 2"/>
    <property type="match status" value="1"/>
</dbReference>
<proteinExistence type="predicted"/>
<sequence>MTALVIGCDEFLGAELTQQLLFAGETVTGLSLFPWEQSEKRTARLQTIEQNTNARHFIYVGNLGNLSDDIETRLARVQKVYFLPEFNAEIEHQEFILHLTLKVLNLCDMIRPAHLVFGSHYCIYRPSSEPICADQTGTDHPENISAAIVKAIESLLHGFCAQKQLPTTVMRIFELYGTDASEMNLVQQLKNKIEAGESCNLKELQNHQLDYVFVKDAAKILTRAMEHNARPSKSWHPQSGLLSSSFSPWHIYDLGTGQGTSMRTLITMIAQTLRQPEQTINHYSHQNNGWVADTAPLKMHMGLQARTLLAKGLAQL</sequence>
<organism evidence="2 3">
    <name type="scientific">Planctobacterium marinum</name>
    <dbReference type="NCBI Taxonomy" id="1631968"/>
    <lineage>
        <taxon>Bacteria</taxon>
        <taxon>Pseudomonadati</taxon>
        <taxon>Pseudomonadota</taxon>
        <taxon>Gammaproteobacteria</taxon>
        <taxon>Alteromonadales</taxon>
        <taxon>Alteromonadaceae</taxon>
        <taxon>Planctobacterium</taxon>
    </lineage>
</organism>
<dbReference type="Gene3D" id="3.40.50.720">
    <property type="entry name" value="NAD(P)-binding Rossmann-like Domain"/>
    <property type="match status" value="1"/>
</dbReference>
<accession>A0AA48HZB4</accession>
<gene>
    <name evidence="2" type="ORF">MACH26_28960</name>
</gene>
<dbReference type="InterPro" id="IPR036291">
    <property type="entry name" value="NAD(P)-bd_dom_sf"/>
</dbReference>
<dbReference type="Pfam" id="PF01370">
    <property type="entry name" value="Epimerase"/>
    <property type="match status" value="1"/>
</dbReference>
<name>A0AA48HZB4_9ALTE</name>
<dbReference type="AlphaFoldDB" id="A0AA48HZB4"/>
<evidence type="ECO:0000259" key="1">
    <source>
        <dbReference type="Pfam" id="PF01370"/>
    </source>
</evidence>
<dbReference type="KEGG" id="pmaw:MACH26_28960"/>
<dbReference type="InterPro" id="IPR050177">
    <property type="entry name" value="Lipid_A_modif_metabolic_enz"/>
</dbReference>
<dbReference type="InterPro" id="IPR001509">
    <property type="entry name" value="Epimerase_deHydtase"/>
</dbReference>
<dbReference type="SUPFAM" id="SSF51735">
    <property type="entry name" value="NAD(P)-binding Rossmann-fold domains"/>
    <property type="match status" value="1"/>
</dbReference>
<feature type="domain" description="NAD-dependent epimerase/dehydratase" evidence="1">
    <location>
        <begin position="3"/>
        <end position="230"/>
    </location>
</feature>
<evidence type="ECO:0000313" key="3">
    <source>
        <dbReference type="Proteomes" id="UP001333710"/>
    </source>
</evidence>
<protein>
    <recommendedName>
        <fullName evidence="1">NAD-dependent epimerase/dehydratase domain-containing protein</fullName>
    </recommendedName>
</protein>
<reference evidence="2" key="1">
    <citation type="submission" date="2023-01" db="EMBL/GenBank/DDBJ databases">
        <title>Complete genome sequence of Planctobacterium marinum strain Dej080120_11.</title>
        <authorList>
            <person name="Ueki S."/>
            <person name="Maruyama F."/>
        </authorList>
    </citation>
    <scope>NUCLEOTIDE SEQUENCE</scope>
    <source>
        <strain evidence="2">Dej080120_11</strain>
    </source>
</reference>